<dbReference type="Proteomes" id="UP000182635">
    <property type="component" value="Unassembled WGS sequence"/>
</dbReference>
<dbReference type="Gene3D" id="3.40.30.10">
    <property type="entry name" value="Glutaredoxin"/>
    <property type="match status" value="1"/>
</dbReference>
<gene>
    <name evidence="2" type="ORF">SAMN02910432_00741</name>
</gene>
<dbReference type="InterPro" id="IPR002109">
    <property type="entry name" value="Glutaredoxin"/>
</dbReference>
<dbReference type="PANTHER" id="PTHR34386:SF1">
    <property type="entry name" value="GLUTAREDOXIN-LIKE PROTEIN NRDH"/>
    <property type="match status" value="1"/>
</dbReference>
<organism evidence="2 3">
    <name type="scientific">Ligilactobacillus ruminis DSM 20403 = NBRC 102161</name>
    <dbReference type="NCBI Taxonomy" id="1423798"/>
    <lineage>
        <taxon>Bacteria</taxon>
        <taxon>Bacillati</taxon>
        <taxon>Bacillota</taxon>
        <taxon>Bacilli</taxon>
        <taxon>Lactobacillales</taxon>
        <taxon>Lactobacillaceae</taxon>
        <taxon>Ligilactobacillus</taxon>
    </lineage>
</organism>
<dbReference type="PROSITE" id="PS51354">
    <property type="entry name" value="GLUTAREDOXIN_2"/>
    <property type="match status" value="1"/>
</dbReference>
<dbReference type="OrthoDB" id="9795531at2"/>
<dbReference type="CDD" id="cd02976">
    <property type="entry name" value="NrdH"/>
    <property type="match status" value="1"/>
</dbReference>
<feature type="domain" description="Glutaredoxin" evidence="1">
    <location>
        <begin position="3"/>
        <end position="55"/>
    </location>
</feature>
<dbReference type="GO" id="GO:0009055">
    <property type="term" value="F:electron transfer activity"/>
    <property type="evidence" value="ECO:0007669"/>
    <property type="project" value="TreeGrafter"/>
</dbReference>
<dbReference type="SUPFAM" id="SSF52833">
    <property type="entry name" value="Thioredoxin-like"/>
    <property type="match status" value="1"/>
</dbReference>
<dbReference type="GO" id="GO:0045454">
    <property type="term" value="P:cell redox homeostasis"/>
    <property type="evidence" value="ECO:0007669"/>
    <property type="project" value="TreeGrafter"/>
</dbReference>
<name>A0A1I2QNY3_9LACO</name>
<sequence>MNITVFSRKGCMKCMMTKRFLNEHNLDFKEVDVDEDEAAMARLRKLGVKSLPVVEDSNKVVCTGFDQEKMKKAFNL</sequence>
<dbReference type="RefSeq" id="WP_022279928.1">
    <property type="nucleotide sequence ID" value="NZ_AYYL01000015.1"/>
</dbReference>
<dbReference type="InterPro" id="IPR051548">
    <property type="entry name" value="Grx-like_ET"/>
</dbReference>
<evidence type="ECO:0000313" key="3">
    <source>
        <dbReference type="Proteomes" id="UP000182635"/>
    </source>
</evidence>
<proteinExistence type="predicted"/>
<dbReference type="InterPro" id="IPR036249">
    <property type="entry name" value="Thioredoxin-like_sf"/>
</dbReference>
<evidence type="ECO:0000259" key="1">
    <source>
        <dbReference type="Pfam" id="PF00462"/>
    </source>
</evidence>
<accession>A0A1I2QNY3</accession>
<dbReference type="EMBL" id="FOPI01000009">
    <property type="protein sequence ID" value="SFG29353.1"/>
    <property type="molecule type" value="Genomic_DNA"/>
</dbReference>
<dbReference type="PANTHER" id="PTHR34386">
    <property type="entry name" value="GLUTAREDOXIN"/>
    <property type="match status" value="1"/>
</dbReference>
<dbReference type="AlphaFoldDB" id="A0A1I2QNY3"/>
<dbReference type="Pfam" id="PF00462">
    <property type="entry name" value="Glutaredoxin"/>
    <property type="match status" value="1"/>
</dbReference>
<protein>
    <submittedName>
        <fullName evidence="2">Ribonucleoside-diphosphate reductase class Ib glutaredoxin subunit</fullName>
    </submittedName>
</protein>
<reference evidence="3" key="1">
    <citation type="submission" date="2016-10" db="EMBL/GenBank/DDBJ databases">
        <authorList>
            <person name="Varghese N."/>
            <person name="Submissions S."/>
        </authorList>
    </citation>
    <scope>NUCLEOTIDE SEQUENCE [LARGE SCALE GENOMIC DNA]</scope>
    <source>
        <strain evidence="3">DSM 20403</strain>
    </source>
</reference>
<evidence type="ECO:0000313" key="2">
    <source>
        <dbReference type="EMBL" id="SFG29353.1"/>
    </source>
</evidence>